<name>A0A8X6SIQ8_TRICX</name>
<dbReference type="Proteomes" id="UP000887159">
    <property type="component" value="Unassembled WGS sequence"/>
</dbReference>
<keyword evidence="2" id="KW-1185">Reference proteome</keyword>
<reference evidence="1" key="1">
    <citation type="submission" date="2020-08" db="EMBL/GenBank/DDBJ databases">
        <title>Multicomponent nature underlies the extraordinary mechanical properties of spider dragline silk.</title>
        <authorList>
            <person name="Kono N."/>
            <person name="Nakamura H."/>
            <person name="Mori M."/>
            <person name="Yoshida Y."/>
            <person name="Ohtoshi R."/>
            <person name="Malay A.D."/>
            <person name="Moran D.A.P."/>
            <person name="Tomita M."/>
            <person name="Numata K."/>
            <person name="Arakawa K."/>
        </authorList>
    </citation>
    <scope>NUCLEOTIDE SEQUENCE</scope>
</reference>
<dbReference type="AlphaFoldDB" id="A0A8X6SIQ8"/>
<gene>
    <name evidence="1" type="primary">NCL1_22034</name>
    <name evidence="1" type="ORF">TNCV_3613001</name>
</gene>
<organism evidence="1 2">
    <name type="scientific">Trichonephila clavipes</name>
    <name type="common">Golden silk orbweaver</name>
    <name type="synonym">Nephila clavipes</name>
    <dbReference type="NCBI Taxonomy" id="2585209"/>
    <lineage>
        <taxon>Eukaryota</taxon>
        <taxon>Metazoa</taxon>
        <taxon>Ecdysozoa</taxon>
        <taxon>Arthropoda</taxon>
        <taxon>Chelicerata</taxon>
        <taxon>Arachnida</taxon>
        <taxon>Araneae</taxon>
        <taxon>Araneomorphae</taxon>
        <taxon>Entelegynae</taxon>
        <taxon>Araneoidea</taxon>
        <taxon>Nephilidae</taxon>
        <taxon>Trichonephila</taxon>
    </lineage>
</organism>
<dbReference type="EMBL" id="BMAU01021327">
    <property type="protein sequence ID" value="GFY14111.1"/>
    <property type="molecule type" value="Genomic_DNA"/>
</dbReference>
<protein>
    <submittedName>
        <fullName evidence="1">Uncharacterized protein</fullName>
    </submittedName>
</protein>
<evidence type="ECO:0000313" key="2">
    <source>
        <dbReference type="Proteomes" id="UP000887159"/>
    </source>
</evidence>
<proteinExistence type="predicted"/>
<sequence length="182" mass="20773">MAPGSRCISKNTCGCRMSLTYRCHGSILGVTVYCRQWHPIPSHQLGERCVAVKQKVGFWRSPRGLHTRTRLPSLLRLNLDSSLKTTWFYSAAIQFPRARHHSKRRSRWVGVKDITRNRRRDPKYPSARHLRMVQEDTGAPVKVLPGPGWKPMKQQAVRVLFLQCGGLLGDWSVEGVLSLVFV</sequence>
<comment type="caution">
    <text evidence="1">The sequence shown here is derived from an EMBL/GenBank/DDBJ whole genome shotgun (WGS) entry which is preliminary data.</text>
</comment>
<accession>A0A8X6SIQ8</accession>
<evidence type="ECO:0000313" key="1">
    <source>
        <dbReference type="EMBL" id="GFY14111.1"/>
    </source>
</evidence>